<dbReference type="EMBL" id="AKWJ02000004">
    <property type="protein sequence ID" value="EKP15681.1"/>
    <property type="molecule type" value="Genomic_DNA"/>
</dbReference>
<keyword evidence="1" id="KW-0812">Transmembrane</keyword>
<keyword evidence="3" id="KW-1185">Reference proteome</keyword>
<evidence type="ECO:0000256" key="1">
    <source>
        <dbReference type="SAM" id="Phobius"/>
    </source>
</evidence>
<keyword evidence="1" id="KW-0472">Membrane</keyword>
<feature type="transmembrane region" description="Helical" evidence="1">
    <location>
        <begin position="12"/>
        <end position="32"/>
    </location>
</feature>
<accession>A0ABN0I3E4</accession>
<protein>
    <submittedName>
        <fullName evidence="2">Uncharacterized protein</fullName>
    </submittedName>
</protein>
<comment type="caution">
    <text evidence="2">The sequence shown here is derived from an EMBL/GenBank/DDBJ whole genome shotgun (WGS) entry which is preliminary data.</text>
</comment>
<keyword evidence="1" id="KW-1133">Transmembrane helix</keyword>
<evidence type="ECO:0000313" key="3">
    <source>
        <dbReference type="Proteomes" id="UP000002837"/>
    </source>
</evidence>
<sequence length="49" mass="5905">MKTDKHTFLKLFAKNGCVVQFAMFHLFMVWAGKERERFFVFLDSFVENI</sequence>
<gene>
    <name evidence="2" type="ORF">LEP1GSC128_0029</name>
</gene>
<evidence type="ECO:0000313" key="2">
    <source>
        <dbReference type="EMBL" id="EKP15681.1"/>
    </source>
</evidence>
<organism evidence="2 3">
    <name type="scientific">Leptospira borgpetersenii str. 200801926</name>
    <dbReference type="NCBI Taxonomy" id="1193009"/>
    <lineage>
        <taxon>Bacteria</taxon>
        <taxon>Pseudomonadati</taxon>
        <taxon>Spirochaetota</taxon>
        <taxon>Spirochaetia</taxon>
        <taxon>Leptospirales</taxon>
        <taxon>Leptospiraceae</taxon>
        <taxon>Leptospira</taxon>
    </lineage>
</organism>
<dbReference type="Proteomes" id="UP000002837">
    <property type="component" value="Unassembled WGS sequence"/>
</dbReference>
<proteinExistence type="predicted"/>
<name>A0ABN0I3E4_LEPBO</name>
<reference evidence="2" key="1">
    <citation type="submission" date="2012-09" db="EMBL/GenBank/DDBJ databases">
        <authorList>
            <person name="Harkins D.M."/>
            <person name="Durkin A.S."/>
            <person name="Brinkac L.M."/>
            <person name="Selengut J.D."/>
            <person name="Sanka R."/>
            <person name="DePew J."/>
            <person name="Purushe J."/>
            <person name="Picardeau M."/>
            <person name="Werts C."/>
            <person name="Goarant C."/>
            <person name="Vinetz J.M."/>
            <person name="Sutton G.G."/>
            <person name="Nelson W.C."/>
            <person name="Fouts D.E."/>
        </authorList>
    </citation>
    <scope>NUCLEOTIDE SEQUENCE [LARGE SCALE GENOMIC DNA]</scope>
    <source>
        <strain evidence="2">200801926</strain>
    </source>
</reference>